<evidence type="ECO:0000256" key="1">
    <source>
        <dbReference type="SAM" id="Phobius"/>
    </source>
</evidence>
<sequence length="458" mass="53587">MGKQIDEINKMLAGAEAPVTDECCIYRVPFNIRRHKEDAYTPMVVSIGPFHHNTLDRLHNMQRHKLNYCKAILQRTQTTPATWIDYIERMEPQIRRCYSDPVHFSKEKLVEIIFVDSGFILELFCRYSEERSNWSKDDVCLSKSWLRLSIRQDLLLLENQIPFFVLQSLYEAFVSTSNKFIWLTVYYFYCYKSSISSCDDTISINHFTDLLRIFHSPTKIDVDKPNTQHPTVFSVCLETCLKNGKVMKVLDRIKHEVRWMKLKIKDTLSCQRKERSEWTLPSATELHEAGVKFELNNKTCLVDLKFKKPVLTIPQLKVEDWTETLFRNMVALEQCHFQGESYITHYVQIMDFLVNTTRDVDFLVREGILLNWLGDSASVANLFNGLGKNITISEIPDYSLLYQELNAFHRSRWNNLKSTLRLNYCKTAWQTIATFAAILLLFLAIVQTLCSVLQVKPQ</sequence>
<reference evidence="2 3" key="1">
    <citation type="submission" date="2024-08" db="EMBL/GenBank/DDBJ databases">
        <title>Insights into the chromosomal genome structure of Flemingia macrophylla.</title>
        <authorList>
            <person name="Ding Y."/>
            <person name="Zhao Y."/>
            <person name="Bi W."/>
            <person name="Wu M."/>
            <person name="Zhao G."/>
            <person name="Gong Y."/>
            <person name="Li W."/>
            <person name="Zhang P."/>
        </authorList>
    </citation>
    <scope>NUCLEOTIDE SEQUENCE [LARGE SCALE GENOMIC DNA]</scope>
    <source>
        <strain evidence="2">DYQJB</strain>
        <tissue evidence="2">Leaf</tissue>
    </source>
</reference>
<keyword evidence="1" id="KW-0472">Membrane</keyword>
<evidence type="ECO:0000313" key="2">
    <source>
        <dbReference type="EMBL" id="KAL2346766.1"/>
    </source>
</evidence>
<accession>A0ABD1NF61</accession>
<gene>
    <name evidence="2" type="ORF">Fmac_000766</name>
</gene>
<comment type="caution">
    <text evidence="2">The sequence shown here is derived from an EMBL/GenBank/DDBJ whole genome shotgun (WGS) entry which is preliminary data.</text>
</comment>
<dbReference type="Pfam" id="PF03140">
    <property type="entry name" value="DUF247"/>
    <property type="match status" value="1"/>
</dbReference>
<keyword evidence="1" id="KW-0812">Transmembrane</keyword>
<name>A0ABD1NF61_9FABA</name>
<keyword evidence="1" id="KW-1133">Transmembrane helix</keyword>
<evidence type="ECO:0000313" key="3">
    <source>
        <dbReference type="Proteomes" id="UP001603857"/>
    </source>
</evidence>
<feature type="transmembrane region" description="Helical" evidence="1">
    <location>
        <begin position="428"/>
        <end position="453"/>
    </location>
</feature>
<proteinExistence type="predicted"/>
<dbReference type="EMBL" id="JBGMDY010000001">
    <property type="protein sequence ID" value="KAL2346766.1"/>
    <property type="molecule type" value="Genomic_DNA"/>
</dbReference>
<protein>
    <submittedName>
        <fullName evidence="2">Uncharacterized protein</fullName>
    </submittedName>
</protein>
<dbReference type="AlphaFoldDB" id="A0ABD1NF61"/>
<dbReference type="PANTHER" id="PTHR31170:SF23">
    <property type="match status" value="1"/>
</dbReference>
<keyword evidence="3" id="KW-1185">Reference proteome</keyword>
<organism evidence="2 3">
    <name type="scientific">Flemingia macrophylla</name>
    <dbReference type="NCBI Taxonomy" id="520843"/>
    <lineage>
        <taxon>Eukaryota</taxon>
        <taxon>Viridiplantae</taxon>
        <taxon>Streptophyta</taxon>
        <taxon>Embryophyta</taxon>
        <taxon>Tracheophyta</taxon>
        <taxon>Spermatophyta</taxon>
        <taxon>Magnoliopsida</taxon>
        <taxon>eudicotyledons</taxon>
        <taxon>Gunneridae</taxon>
        <taxon>Pentapetalae</taxon>
        <taxon>rosids</taxon>
        <taxon>fabids</taxon>
        <taxon>Fabales</taxon>
        <taxon>Fabaceae</taxon>
        <taxon>Papilionoideae</taxon>
        <taxon>50 kb inversion clade</taxon>
        <taxon>NPAAA clade</taxon>
        <taxon>indigoferoid/millettioid clade</taxon>
        <taxon>Phaseoleae</taxon>
        <taxon>Flemingia</taxon>
    </lineage>
</organism>
<dbReference type="PANTHER" id="PTHR31170">
    <property type="entry name" value="BNAC04G53230D PROTEIN"/>
    <property type="match status" value="1"/>
</dbReference>
<dbReference type="InterPro" id="IPR004158">
    <property type="entry name" value="DUF247_pln"/>
</dbReference>
<dbReference type="Proteomes" id="UP001603857">
    <property type="component" value="Unassembled WGS sequence"/>
</dbReference>